<dbReference type="Pfam" id="PF01103">
    <property type="entry name" value="Omp85"/>
    <property type="match status" value="1"/>
</dbReference>
<dbReference type="InterPro" id="IPR011042">
    <property type="entry name" value="6-blade_b-propeller_TolB-like"/>
</dbReference>
<dbReference type="Gene3D" id="2.40.160.50">
    <property type="entry name" value="membrane protein fhac: a member of the omp85/tpsb transporter family"/>
    <property type="match status" value="1"/>
</dbReference>
<keyword evidence="3" id="KW-0472">Membrane</keyword>
<accession>A0A933MHD6</accession>
<dbReference type="Gene3D" id="2.120.10.30">
    <property type="entry name" value="TolB, C-terminal domain"/>
    <property type="match status" value="2"/>
</dbReference>
<dbReference type="PANTHER" id="PTHR36842:SF1">
    <property type="entry name" value="PROTEIN TOLB"/>
    <property type="match status" value="1"/>
</dbReference>
<dbReference type="InterPro" id="IPR011659">
    <property type="entry name" value="WD40"/>
</dbReference>
<evidence type="ECO:0000259" key="5">
    <source>
        <dbReference type="Pfam" id="PF01103"/>
    </source>
</evidence>
<dbReference type="AlphaFoldDB" id="A0A933MHD6"/>
<evidence type="ECO:0000256" key="3">
    <source>
        <dbReference type="ARBA" id="ARBA00023136"/>
    </source>
</evidence>
<dbReference type="InterPro" id="IPR039568">
    <property type="entry name" value="Peptidase_MA-like_dom"/>
</dbReference>
<dbReference type="PANTHER" id="PTHR36842">
    <property type="entry name" value="PROTEIN TOLB HOMOLOG"/>
    <property type="match status" value="1"/>
</dbReference>
<comment type="similarity">
    <text evidence="2">Belongs to the TolB family.</text>
</comment>
<protein>
    <submittedName>
        <fullName evidence="7">PD40 domain-containing protein</fullName>
    </submittedName>
</protein>
<feature type="domain" description="Peptidase MA-like" evidence="6">
    <location>
        <begin position="73"/>
        <end position="273"/>
    </location>
</feature>
<comment type="subcellular location">
    <subcellularLocation>
        <location evidence="1">Membrane</location>
    </subcellularLocation>
</comment>
<reference evidence="7" key="1">
    <citation type="submission" date="2020-07" db="EMBL/GenBank/DDBJ databases">
        <title>Huge and variable diversity of episymbiotic CPR bacteria and DPANN archaea in groundwater ecosystems.</title>
        <authorList>
            <person name="He C.Y."/>
            <person name="Keren R."/>
            <person name="Whittaker M."/>
            <person name="Farag I.F."/>
            <person name="Doudna J."/>
            <person name="Cate J.H.D."/>
            <person name="Banfield J.F."/>
        </authorList>
    </citation>
    <scope>NUCLEOTIDE SEQUENCE</scope>
    <source>
        <strain evidence="7">NC_groundwater_1520_Pr4_B-0.1um_53_5</strain>
    </source>
</reference>
<gene>
    <name evidence="7" type="ORF">HY768_01725</name>
</gene>
<dbReference type="EMBL" id="JACQXR010000019">
    <property type="protein sequence ID" value="MBI4725942.1"/>
    <property type="molecule type" value="Genomic_DNA"/>
</dbReference>
<comment type="caution">
    <text evidence="7">The sequence shown here is derived from an EMBL/GenBank/DDBJ whole genome shotgun (WGS) entry which is preliminary data.</text>
</comment>
<feature type="chain" id="PRO_5037484839" evidence="4">
    <location>
        <begin position="25"/>
        <end position="956"/>
    </location>
</feature>
<evidence type="ECO:0000256" key="4">
    <source>
        <dbReference type="SAM" id="SignalP"/>
    </source>
</evidence>
<dbReference type="SUPFAM" id="SSF82171">
    <property type="entry name" value="DPP6 N-terminal domain-like"/>
    <property type="match status" value="1"/>
</dbReference>
<dbReference type="GO" id="GO:0019867">
    <property type="term" value="C:outer membrane"/>
    <property type="evidence" value="ECO:0007669"/>
    <property type="project" value="InterPro"/>
</dbReference>
<evidence type="ECO:0000313" key="7">
    <source>
        <dbReference type="EMBL" id="MBI4725942.1"/>
    </source>
</evidence>
<name>A0A933MHD6_UNCT6</name>
<dbReference type="Proteomes" id="UP000736328">
    <property type="component" value="Unassembled WGS sequence"/>
</dbReference>
<evidence type="ECO:0000256" key="2">
    <source>
        <dbReference type="ARBA" id="ARBA00009820"/>
    </source>
</evidence>
<dbReference type="Pfam" id="PF13485">
    <property type="entry name" value="Peptidase_MA_2"/>
    <property type="match status" value="1"/>
</dbReference>
<keyword evidence="4" id="KW-0732">Signal</keyword>
<evidence type="ECO:0000256" key="1">
    <source>
        <dbReference type="ARBA" id="ARBA00004370"/>
    </source>
</evidence>
<dbReference type="Pfam" id="PF07676">
    <property type="entry name" value="PD40"/>
    <property type="match status" value="2"/>
</dbReference>
<dbReference type="InterPro" id="IPR000184">
    <property type="entry name" value="Bac_surfAg_D15"/>
</dbReference>
<proteinExistence type="inferred from homology"/>
<organism evidence="7 8">
    <name type="scientific">candidate division TA06 bacterium</name>
    <dbReference type="NCBI Taxonomy" id="2250710"/>
    <lineage>
        <taxon>Bacteria</taxon>
        <taxon>Bacteria division TA06</taxon>
    </lineage>
</organism>
<feature type="domain" description="Bacterial surface antigen (D15)" evidence="5">
    <location>
        <begin position="700"/>
        <end position="956"/>
    </location>
</feature>
<sequence length="956" mass="107795">MKHFKLTLWSLAVLLIFTPSVMQAQDGYFGKNKVNYKNFKWQKIATKNFDIYFYQGQNTLAAIADQIAETAGQKLSSDFSHKLNGRIPVLVYSSHNDFEQTNITQEILEESVGGFTTQFKNRVVVPYTGSYADFEHVLTHELVHAYMFDLFFGGGMESVLSGQNFNQVPLWFIEGLAEYESRGWDPESEMILKDLAINQRLIPINELDNYGGSYLVYKEGQAVLRYIAGHYGQVKVGELLHLVRANRNVDKACRMALGQGVEKLSEDWIKSVKKEYWPYLASKKEASDIGKQLTEHDKNESYFNLSPVLSPRGDKIAYISDQGGYSGIYIISSIDGRRISHLVKGEKNSLFEAMHLAWFRGGLSWSPEGNRLVFAAKSTTGDRLYIVAANNGKLIKKYKFDLDGIYYPSWSPTDERIVFSGLKNGHADLYLLNNFNGQISRITNDIYDDREPAWAPDGSALVFASDRPLPGDAATVADSLLFGRYRLFTINPAGESLACYTPDELYAISPSWGKSGMIYNSYQQGVANILYRAGPDSASVPLTDVLTGCLQPRWSVEGDKIVFIGYHQTGWNIYAIKNPLEKIPTKKAAASDSIKTGDDLWQYPKTFGLASSDTLVNPEIARSKFSLDMARGTVGYNTLSGLGGQAQILVTDILGSHLFYWQSDLMVNFEYSDYQLTYYYLPRRFDYGISYYQYHNYYLAPNDDIVIEKVNGVQGIVSYPLNRYQRFDLMASWNHYKQAYYYYSYPEASMDVVVPGLSFVNDNTLWGYMGPISGQRTMLVAESSQKALGSDLSFNTGYADIRNYWRISRRYQIALRLLGGISHGPDAQRFYLGGPNTLHGYNYDRFYGTKTALANLEMRFPLIDRLEMAFPPLAFCGIRGAFFFDIGGAWDNTGSFKPLEKNDRALIKLEDLKAAIGTGGRINLYPFLIRVDVAWPTDLSSIGKNPAVSFTLGSEF</sequence>
<evidence type="ECO:0000259" key="6">
    <source>
        <dbReference type="Pfam" id="PF13485"/>
    </source>
</evidence>
<feature type="signal peptide" evidence="4">
    <location>
        <begin position="1"/>
        <end position="24"/>
    </location>
</feature>
<evidence type="ECO:0000313" key="8">
    <source>
        <dbReference type="Proteomes" id="UP000736328"/>
    </source>
</evidence>